<feature type="signal peptide" evidence="1">
    <location>
        <begin position="1"/>
        <end position="21"/>
    </location>
</feature>
<evidence type="ECO:0000313" key="4">
    <source>
        <dbReference type="Proteomes" id="UP000679126"/>
    </source>
</evidence>
<dbReference type="RefSeq" id="WP_209144738.1">
    <property type="nucleotide sequence ID" value="NZ_JAGHKP010000001.1"/>
</dbReference>
<keyword evidence="1" id="KW-0732">Signal</keyword>
<dbReference type="PROSITE" id="PS50093">
    <property type="entry name" value="PKD"/>
    <property type="match status" value="1"/>
</dbReference>
<evidence type="ECO:0000256" key="1">
    <source>
        <dbReference type="SAM" id="SignalP"/>
    </source>
</evidence>
<organism evidence="3 4">
    <name type="scientific">Chitinophaga chungangae</name>
    <dbReference type="NCBI Taxonomy" id="2821488"/>
    <lineage>
        <taxon>Bacteria</taxon>
        <taxon>Pseudomonadati</taxon>
        <taxon>Bacteroidota</taxon>
        <taxon>Chitinophagia</taxon>
        <taxon>Chitinophagales</taxon>
        <taxon>Chitinophagaceae</taxon>
        <taxon>Chitinophaga</taxon>
    </lineage>
</organism>
<keyword evidence="4" id="KW-1185">Reference proteome</keyword>
<dbReference type="EMBL" id="JAGHKP010000001">
    <property type="protein sequence ID" value="MBO9152005.1"/>
    <property type="molecule type" value="Genomic_DNA"/>
</dbReference>
<evidence type="ECO:0000259" key="2">
    <source>
        <dbReference type="PROSITE" id="PS50093"/>
    </source>
</evidence>
<protein>
    <submittedName>
        <fullName evidence="3">PKD domain-containing protein</fullName>
    </submittedName>
</protein>
<comment type="caution">
    <text evidence="3">The sequence shown here is derived from an EMBL/GenBank/DDBJ whole genome shotgun (WGS) entry which is preliminary data.</text>
</comment>
<dbReference type="Gene3D" id="2.60.40.10">
    <property type="entry name" value="Immunoglobulins"/>
    <property type="match status" value="1"/>
</dbReference>
<name>A0ABS3YC13_9BACT</name>
<dbReference type="InterPro" id="IPR000601">
    <property type="entry name" value="PKD_dom"/>
</dbReference>
<feature type="domain" description="PKD" evidence="2">
    <location>
        <begin position="57"/>
        <end position="105"/>
    </location>
</feature>
<gene>
    <name evidence="3" type="ORF">J7I43_07280</name>
</gene>
<sequence length="279" mass="28766">MKSFAYIVAAALMFAACTPDSEDLTLGAKPGTSFTATVLASNPNKVALKNTTTGAFSYTWYNGGATPVSWKHTDTLTFSKKGEYTVSLVAYGAGGSSSASQKVTIAQDMPGVDILKGGNMEAGSEAHWTILNTGGPQTSITFTGGKLKFVNQPGGSNGGIYQELTVKKDVEYTLSGVLKGGGANETWFEVIVGTTAPTQGSDYSGTKMNSINTWSGCGIANFEGELAAVGCDGLHKDGKITFATAGKIYLLIKGGCGGAGTFGPNGITIDDVKFVEAIQ</sequence>
<reference evidence="4" key="1">
    <citation type="submission" date="2021-03" db="EMBL/GenBank/DDBJ databases">
        <title>Assistant Professor.</title>
        <authorList>
            <person name="Huq M.A."/>
        </authorList>
    </citation>
    <scope>NUCLEOTIDE SEQUENCE [LARGE SCALE GENOMIC DNA]</scope>
    <source>
        <strain evidence="4">MAH-28</strain>
    </source>
</reference>
<dbReference type="Proteomes" id="UP000679126">
    <property type="component" value="Unassembled WGS sequence"/>
</dbReference>
<feature type="chain" id="PRO_5046346519" evidence="1">
    <location>
        <begin position="22"/>
        <end position="279"/>
    </location>
</feature>
<dbReference type="PROSITE" id="PS51257">
    <property type="entry name" value="PROKAR_LIPOPROTEIN"/>
    <property type="match status" value="1"/>
</dbReference>
<dbReference type="SUPFAM" id="SSF49299">
    <property type="entry name" value="PKD domain"/>
    <property type="match status" value="1"/>
</dbReference>
<dbReference type="InterPro" id="IPR013783">
    <property type="entry name" value="Ig-like_fold"/>
</dbReference>
<accession>A0ABS3YC13</accession>
<dbReference type="InterPro" id="IPR035986">
    <property type="entry name" value="PKD_dom_sf"/>
</dbReference>
<proteinExistence type="predicted"/>
<dbReference type="CDD" id="cd00146">
    <property type="entry name" value="PKD"/>
    <property type="match status" value="1"/>
</dbReference>
<evidence type="ECO:0000313" key="3">
    <source>
        <dbReference type="EMBL" id="MBO9152005.1"/>
    </source>
</evidence>